<keyword evidence="3 6" id="KW-0201">Cytochrome c-type biogenesis</keyword>
<proteinExistence type="inferred from homology"/>
<accession>A0A1R7T0X1</accession>
<feature type="transmembrane region" description="Helical" evidence="6">
    <location>
        <begin position="144"/>
        <end position="171"/>
    </location>
</feature>
<dbReference type="NCBIfam" id="TIGR03144">
    <property type="entry name" value="cytochr_II_ccsB"/>
    <property type="match status" value="1"/>
</dbReference>
<feature type="transmembrane region" description="Helical" evidence="6">
    <location>
        <begin position="73"/>
        <end position="92"/>
    </location>
</feature>
<comment type="similarity">
    <text evidence="6">Belongs to the CcmF/CycK/Ccl1/NrfE/CcsA family.</text>
</comment>
<keyword evidence="4 6" id="KW-1133">Transmembrane helix</keyword>
<comment type="subcellular location">
    <subcellularLocation>
        <location evidence="1">Membrane</location>
        <topology evidence="1">Multi-pass membrane protein</topology>
    </subcellularLocation>
    <subcellularLocation>
        <location evidence="6">Plastid</location>
        <location evidence="6">Chloroplast thylakoid membrane</location>
        <topology evidence="6">Multi-pass membrane protein</topology>
    </subcellularLocation>
</comment>
<keyword evidence="8" id="KW-0150">Chloroplast</keyword>
<evidence type="ECO:0000256" key="4">
    <source>
        <dbReference type="ARBA" id="ARBA00022989"/>
    </source>
</evidence>
<dbReference type="InterPro" id="IPR045062">
    <property type="entry name" value="Cyt_c_biogenesis_CcsA/CcmC"/>
</dbReference>
<dbReference type="PANTHER" id="PTHR30071">
    <property type="entry name" value="HEME EXPORTER PROTEIN C"/>
    <property type="match status" value="1"/>
</dbReference>
<dbReference type="GO" id="GO:0009535">
    <property type="term" value="C:chloroplast thylakoid membrane"/>
    <property type="evidence" value="ECO:0007669"/>
    <property type="project" value="UniProtKB-SubCell"/>
</dbReference>
<sequence>MILLKMENLLGNFSFGFFFLTMLTYWFRAAFFVQSKTIGKWLKQFGFLGILVANFTSAGLLICRWILSGHFPLSNLYESLIFLAWALSFVQILLEKNVSTEENFIGVIFSPVLLFISGFAALSLPTQMQEITPLIPALKSNWLMMHVSIMMLSYATLLAGSLMAFVFLVISKMESQQSGQSRISMTLLLDQLSYRTLGIGFPLLTLGILSGAVWANEAWGSYWSWDPKETWALITWFIFAIYLHLRITYGWQGKKPAIIASLGFLFIWICYLGVNLFGSGLHSYGWFSR</sequence>
<feature type="transmembrane region" description="Helical" evidence="6">
    <location>
        <begin position="192"/>
        <end position="215"/>
    </location>
</feature>
<name>A0A1R7T0X1_9CHLO</name>
<dbReference type="PANTHER" id="PTHR30071:SF1">
    <property type="entry name" value="CYTOCHROME B_B6 PROTEIN-RELATED"/>
    <property type="match status" value="1"/>
</dbReference>
<feature type="transmembrane region" description="Helical" evidence="6">
    <location>
        <begin position="12"/>
        <end position="33"/>
    </location>
</feature>
<feature type="transmembrane region" description="Helical" evidence="6">
    <location>
        <begin position="230"/>
        <end position="245"/>
    </location>
</feature>
<keyword evidence="5 6" id="KW-0472">Membrane</keyword>
<dbReference type="Pfam" id="PF01578">
    <property type="entry name" value="Cytochrom_C_asm"/>
    <property type="match status" value="1"/>
</dbReference>
<comment type="subunit">
    <text evidence="6">May interact with Ccs1.</text>
</comment>
<gene>
    <name evidence="6 8" type="primary">ccsA</name>
</gene>
<feature type="transmembrane region" description="Helical" evidence="6">
    <location>
        <begin position="104"/>
        <end position="124"/>
    </location>
</feature>
<keyword evidence="6" id="KW-0793">Thylakoid</keyword>
<dbReference type="InterPro" id="IPR002541">
    <property type="entry name" value="Cyt_c_assembly"/>
</dbReference>
<evidence type="ECO:0000256" key="2">
    <source>
        <dbReference type="ARBA" id="ARBA00022692"/>
    </source>
</evidence>
<dbReference type="HAMAP" id="MF_01391">
    <property type="entry name" value="CytC_CcsA"/>
    <property type="match status" value="1"/>
</dbReference>
<evidence type="ECO:0000256" key="3">
    <source>
        <dbReference type="ARBA" id="ARBA00022748"/>
    </source>
</evidence>
<keyword evidence="2 6" id="KW-0812">Transmembrane</keyword>
<evidence type="ECO:0000256" key="1">
    <source>
        <dbReference type="ARBA" id="ARBA00004141"/>
    </source>
</evidence>
<protein>
    <recommendedName>
        <fullName evidence="6">Cytochrome c biogenesis protein CcsA</fullName>
    </recommendedName>
</protein>
<dbReference type="EMBL" id="KX013546">
    <property type="protein sequence ID" value="ANA57029.1"/>
    <property type="molecule type" value="Genomic_DNA"/>
</dbReference>
<evidence type="ECO:0000259" key="7">
    <source>
        <dbReference type="Pfam" id="PF01578"/>
    </source>
</evidence>
<dbReference type="GO" id="GO:0017004">
    <property type="term" value="P:cytochrome complex assembly"/>
    <property type="evidence" value="ECO:0007669"/>
    <property type="project" value="UniProtKB-UniRule"/>
</dbReference>
<evidence type="ECO:0000256" key="5">
    <source>
        <dbReference type="ARBA" id="ARBA00023136"/>
    </source>
</evidence>
<organism evidence="8">
    <name type="scientific">Pyramimonas parkeae</name>
    <dbReference type="NCBI Taxonomy" id="36894"/>
    <lineage>
        <taxon>Eukaryota</taxon>
        <taxon>Viridiplantae</taxon>
        <taxon>Chlorophyta</taxon>
        <taxon>Pyramimonadophyceae</taxon>
        <taxon>Pyramimonadales</taxon>
        <taxon>Pyramimonadaceae</taxon>
        <taxon>Pyramimonas</taxon>
        <taxon>Pyramimonas subgen. Trichocystis</taxon>
    </lineage>
</organism>
<dbReference type="GO" id="GO:0005886">
    <property type="term" value="C:plasma membrane"/>
    <property type="evidence" value="ECO:0007669"/>
    <property type="project" value="TreeGrafter"/>
</dbReference>
<dbReference type="GO" id="GO:0020037">
    <property type="term" value="F:heme binding"/>
    <property type="evidence" value="ECO:0007669"/>
    <property type="project" value="InterPro"/>
</dbReference>
<evidence type="ECO:0000313" key="8">
    <source>
        <dbReference type="EMBL" id="ANA57029.1"/>
    </source>
</evidence>
<feature type="transmembrane region" description="Helical" evidence="6">
    <location>
        <begin position="257"/>
        <end position="278"/>
    </location>
</feature>
<evidence type="ECO:0000256" key="6">
    <source>
        <dbReference type="HAMAP-Rule" id="MF_01391"/>
    </source>
</evidence>
<feature type="domain" description="Cytochrome c assembly protein" evidence="7">
    <location>
        <begin position="73"/>
        <end position="282"/>
    </location>
</feature>
<comment type="function">
    <text evidence="6">Required during biogenesis of c-type cytochromes (cytochrome c6 and cytochrome f) at the step of heme attachment.</text>
</comment>
<dbReference type="InterPro" id="IPR017562">
    <property type="entry name" value="Cyt_c_biogenesis_CcsA"/>
</dbReference>
<keyword evidence="8" id="KW-0934">Plastid</keyword>
<reference evidence="8" key="1">
    <citation type="journal article" date="2017" name="J. Phycol.">
        <title>Comparative DNA sequence analyses of Pyramimonas parkeae (Prasinophyceae) chloroplast genomes.</title>
        <authorList>
            <person name="Satjarak A."/>
            <person name="Graham L.E."/>
        </authorList>
    </citation>
    <scope>NUCLEOTIDE SEQUENCE</scope>
    <source>
        <strain evidence="8">NIES254</strain>
    </source>
</reference>
<geneLocation type="chloroplast" evidence="8"/>
<feature type="transmembrane region" description="Helical" evidence="6">
    <location>
        <begin position="45"/>
        <end position="67"/>
    </location>
</feature>
<dbReference type="AlphaFoldDB" id="A0A1R7T0X1"/>